<reference evidence="10 11" key="1">
    <citation type="submission" date="2023-09" db="EMBL/GenBank/DDBJ databases">
        <authorList>
            <person name="Golyshina O.V."/>
            <person name="Lunev E.A."/>
            <person name="Bargiela R."/>
            <person name="Gaines M.C."/>
            <person name="Daum B."/>
            <person name="Bale N.J."/>
            <person name="Koenen M."/>
            <person name="Sinninghe Damst J.S."/>
            <person name="Yakimov M."/>
            <person name="Golyshin P.N."/>
        </authorList>
    </citation>
    <scope>NUCLEOTIDE SEQUENCE [LARGE SCALE GENOMIC DNA]</scope>
    <source>
        <strain evidence="10 11">M1</strain>
    </source>
</reference>
<feature type="transmembrane region" description="Helical" evidence="9">
    <location>
        <begin position="505"/>
        <end position="526"/>
    </location>
</feature>
<dbReference type="PIRSF" id="PIRSF001294">
    <property type="entry name" value="K_ATPaseA"/>
    <property type="match status" value="1"/>
</dbReference>
<feature type="transmembrane region" description="Helical" evidence="9">
    <location>
        <begin position="305"/>
        <end position="329"/>
    </location>
</feature>
<evidence type="ECO:0000256" key="1">
    <source>
        <dbReference type="ARBA" id="ARBA00022448"/>
    </source>
</evidence>
<dbReference type="PANTHER" id="PTHR30607">
    <property type="entry name" value="POTASSIUM-TRANSPORTING ATPASE A CHAIN"/>
    <property type="match status" value="1"/>
</dbReference>
<dbReference type="RefSeq" id="WP_393972250.1">
    <property type="nucleotide sequence ID" value="NZ_CP133772.1"/>
</dbReference>
<keyword evidence="8 9" id="KW-0472">Membrane</keyword>
<proteinExistence type="predicted"/>
<evidence type="ECO:0000256" key="2">
    <source>
        <dbReference type="ARBA" id="ARBA00022475"/>
    </source>
</evidence>
<dbReference type="PANTHER" id="PTHR30607:SF2">
    <property type="entry name" value="POTASSIUM-TRANSPORTING ATPASE POTASSIUM-BINDING SUBUNIT"/>
    <property type="match status" value="1"/>
</dbReference>
<evidence type="ECO:0000256" key="5">
    <source>
        <dbReference type="ARBA" id="ARBA00022958"/>
    </source>
</evidence>
<keyword evidence="1" id="KW-0813">Transport</keyword>
<feature type="transmembrane region" description="Helical" evidence="9">
    <location>
        <begin position="192"/>
        <end position="213"/>
    </location>
</feature>
<dbReference type="KEGG" id="omr:OXIME_000913"/>
<feature type="transmembrane region" description="Helical" evidence="9">
    <location>
        <begin position="547"/>
        <end position="570"/>
    </location>
</feature>
<evidence type="ECO:0000313" key="11">
    <source>
        <dbReference type="Proteomes" id="UP001451606"/>
    </source>
</evidence>
<protein>
    <submittedName>
        <fullName evidence="10">Potassium-transporting ATPase subunit KdpA</fullName>
    </submittedName>
</protein>
<evidence type="ECO:0000256" key="6">
    <source>
        <dbReference type="ARBA" id="ARBA00022989"/>
    </source>
</evidence>
<dbReference type="GO" id="GO:0005886">
    <property type="term" value="C:plasma membrane"/>
    <property type="evidence" value="ECO:0007669"/>
    <property type="project" value="TreeGrafter"/>
</dbReference>
<evidence type="ECO:0000256" key="3">
    <source>
        <dbReference type="ARBA" id="ARBA00022538"/>
    </source>
</evidence>
<dbReference type="AlphaFoldDB" id="A0AAX4NFS8"/>
<sequence length="590" mass="64945">MVYATTSGNTYFWSGFFASNRELSGFFIILIYIALISVFAYLISTYISKLYRDERTWLTPVSGRIVSFFEKLFGDEAKKQMKFREYFTVLVVFNLFAGIIVFIAIFFQNFLPYSMANNHFNLSLTFNTVVSFLTNTNLQHYSNPSDLSYFSVTFGITGLMFLSAGTGFAASMAFVRGILTDKGTIGNFFHDFLVSIFYLILPLTLIVSLLLILDGVPQTIQSYLSVHNLIAPGFQYVQLGPVGTFEAIKNIGTNGGGFYGANAAYPFENPNWFSNLLEVISFTIIPLGAIFALGKALKEPRFGRMLFTVIMAIFMFSAFLVFFSEYIGIPSMSNLGLIYTGNLLGKESYLGIAQSSIFSTGATITSTGAANGALLNYTPSGLLGVMIPLLLNDPLGGVGTGVLNIFMYVIFTVFIASLIVGKLPELMSLRIGSKEIKYSTLSLITHPLLVMIPLGVTLLLPHFLETFINSKSSDLTSLLYEFGTSAANNGSEIGGFFTNQSYFNYLDGVIMILGRFLLIGFQLVIGQSFANKSPKIEFGRTIDPGSYTFAFLLLVIMVLLGLLSFFPALVLGPVLSFAKDFNLFIGVFIR</sequence>
<dbReference type="Proteomes" id="UP001451606">
    <property type="component" value="Chromosome"/>
</dbReference>
<keyword evidence="4 9" id="KW-0812">Transmembrane</keyword>
<evidence type="ECO:0000313" key="10">
    <source>
        <dbReference type="EMBL" id="WYY00346.1"/>
    </source>
</evidence>
<evidence type="ECO:0000256" key="7">
    <source>
        <dbReference type="ARBA" id="ARBA00023065"/>
    </source>
</evidence>
<dbReference type="GeneID" id="95967648"/>
<evidence type="ECO:0000256" key="9">
    <source>
        <dbReference type="SAM" id="Phobius"/>
    </source>
</evidence>
<keyword evidence="5" id="KW-0630">Potassium</keyword>
<organism evidence="10 11">
    <name type="scientific">Oxyplasma meridianum</name>
    <dbReference type="NCBI Taxonomy" id="3073602"/>
    <lineage>
        <taxon>Archaea</taxon>
        <taxon>Methanobacteriati</taxon>
        <taxon>Thermoplasmatota</taxon>
        <taxon>Thermoplasmata</taxon>
        <taxon>Thermoplasmatales</taxon>
        <taxon>Thermoplasmataceae</taxon>
        <taxon>Oxyplasma</taxon>
    </lineage>
</organism>
<gene>
    <name evidence="10" type="primary">kdpA</name>
    <name evidence="10" type="ORF">OXIME_000913</name>
</gene>
<dbReference type="NCBIfam" id="TIGR00680">
    <property type="entry name" value="kdpA"/>
    <property type="match status" value="1"/>
</dbReference>
<dbReference type="GO" id="GO:0008556">
    <property type="term" value="F:P-type potassium transmembrane transporter activity"/>
    <property type="evidence" value="ECO:0007669"/>
    <property type="project" value="InterPro"/>
</dbReference>
<evidence type="ECO:0000256" key="8">
    <source>
        <dbReference type="ARBA" id="ARBA00023136"/>
    </source>
</evidence>
<feature type="transmembrane region" description="Helical" evidence="9">
    <location>
        <begin position="147"/>
        <end position="171"/>
    </location>
</feature>
<keyword evidence="7" id="KW-0406">Ion transport</keyword>
<dbReference type="InterPro" id="IPR004623">
    <property type="entry name" value="KdpA"/>
</dbReference>
<keyword evidence="2" id="KW-1003">Cell membrane</keyword>
<dbReference type="EMBL" id="CP133772">
    <property type="protein sequence ID" value="WYY00346.1"/>
    <property type="molecule type" value="Genomic_DNA"/>
</dbReference>
<name>A0AAX4NFS8_9ARCH</name>
<evidence type="ECO:0000256" key="4">
    <source>
        <dbReference type="ARBA" id="ARBA00022692"/>
    </source>
</evidence>
<feature type="transmembrane region" description="Helical" evidence="9">
    <location>
        <begin position="397"/>
        <end position="420"/>
    </location>
</feature>
<feature type="transmembrane region" description="Helical" evidence="9">
    <location>
        <begin position="86"/>
        <end position="107"/>
    </location>
</feature>
<feature type="transmembrane region" description="Helical" evidence="9">
    <location>
        <begin position="272"/>
        <end position="293"/>
    </location>
</feature>
<feature type="transmembrane region" description="Helical" evidence="9">
    <location>
        <begin position="441"/>
        <end position="464"/>
    </location>
</feature>
<keyword evidence="6 9" id="KW-1133">Transmembrane helix</keyword>
<accession>A0AAX4NFS8</accession>
<feature type="transmembrane region" description="Helical" evidence="9">
    <location>
        <begin position="23"/>
        <end position="43"/>
    </location>
</feature>
<keyword evidence="11" id="KW-1185">Reference proteome</keyword>
<dbReference type="Pfam" id="PF03814">
    <property type="entry name" value="KdpA"/>
    <property type="match status" value="1"/>
</dbReference>
<keyword evidence="3" id="KW-0633">Potassium transport</keyword>